<feature type="compositionally biased region" description="Polar residues" evidence="1">
    <location>
        <begin position="136"/>
        <end position="146"/>
    </location>
</feature>
<evidence type="ECO:0000313" key="2">
    <source>
        <dbReference type="EMBL" id="WAR19018.1"/>
    </source>
</evidence>
<name>A0ABY7FA17_MYAAR</name>
<proteinExistence type="predicted"/>
<feature type="compositionally biased region" description="Low complexity" evidence="1">
    <location>
        <begin position="290"/>
        <end position="299"/>
    </location>
</feature>
<protein>
    <submittedName>
        <fullName evidence="2">Uncharacterized protein</fullName>
    </submittedName>
</protein>
<gene>
    <name evidence="2" type="ORF">MAR_000856</name>
</gene>
<feature type="compositionally biased region" description="Polar residues" evidence="1">
    <location>
        <begin position="215"/>
        <end position="227"/>
    </location>
</feature>
<dbReference type="EMBL" id="CP111022">
    <property type="protein sequence ID" value="WAR19018.1"/>
    <property type="molecule type" value="Genomic_DNA"/>
</dbReference>
<feature type="region of interest" description="Disordered" evidence="1">
    <location>
        <begin position="284"/>
        <end position="305"/>
    </location>
</feature>
<feature type="region of interest" description="Disordered" evidence="1">
    <location>
        <begin position="124"/>
        <end position="150"/>
    </location>
</feature>
<sequence length="410" mass="46101">MTSVGKSGDVAERSPSVISANLKEGMLLRKKLIVLDRSERAIVHQIKVDQKVLYKRFQARLTRSRLAHARLLGQRDVQRELRSKNLGDLNTNIVAVSEEDYLFLEKLEQRPCTASSFSPCIEIPKTSPRRPKEVNELSQKASTKAANDNELLERPASACARISGTEVKDVNISRDDDEQLKVRPATTLGMRVDEEFLKRQLHLNTGRTATEDSKQSNTNRFSESTIEQNEDTNTIEHESESERNGNEGDDTSEERKPTVQFLENVATERPRPNTVAHMNGQVEVDDDTAPRSPSSPNSPQNAGKQRVDFFQEGKKLDMVSLRLKQARSVDFTDEVQKFCDGLEEVQVGGSGTSVDYYSVRLQMSLDQANSKSRIQVPGTPEDENKRSIGNIFVRSLTVPNINMDFNRPVK</sequence>
<organism evidence="2 3">
    <name type="scientific">Mya arenaria</name>
    <name type="common">Soft-shell clam</name>
    <dbReference type="NCBI Taxonomy" id="6604"/>
    <lineage>
        <taxon>Eukaryota</taxon>
        <taxon>Metazoa</taxon>
        <taxon>Spiralia</taxon>
        <taxon>Lophotrochozoa</taxon>
        <taxon>Mollusca</taxon>
        <taxon>Bivalvia</taxon>
        <taxon>Autobranchia</taxon>
        <taxon>Heteroconchia</taxon>
        <taxon>Euheterodonta</taxon>
        <taxon>Imparidentia</taxon>
        <taxon>Neoheterodontei</taxon>
        <taxon>Myida</taxon>
        <taxon>Myoidea</taxon>
        <taxon>Myidae</taxon>
        <taxon>Mya</taxon>
    </lineage>
</organism>
<evidence type="ECO:0000256" key="1">
    <source>
        <dbReference type="SAM" id="MobiDB-lite"/>
    </source>
</evidence>
<feature type="compositionally biased region" description="Basic and acidic residues" evidence="1">
    <location>
        <begin position="234"/>
        <end position="246"/>
    </location>
</feature>
<keyword evidence="3" id="KW-1185">Reference proteome</keyword>
<accession>A0ABY7FA17</accession>
<evidence type="ECO:0000313" key="3">
    <source>
        <dbReference type="Proteomes" id="UP001164746"/>
    </source>
</evidence>
<feature type="region of interest" description="Disordered" evidence="1">
    <location>
        <begin position="203"/>
        <end position="257"/>
    </location>
</feature>
<dbReference type="Proteomes" id="UP001164746">
    <property type="component" value="Chromosome 11"/>
</dbReference>
<reference evidence="2" key="1">
    <citation type="submission" date="2022-11" db="EMBL/GenBank/DDBJ databases">
        <title>Centuries of genome instability and evolution in soft-shell clam transmissible cancer (bioRxiv).</title>
        <authorList>
            <person name="Hart S.F.M."/>
            <person name="Yonemitsu M.A."/>
            <person name="Giersch R.M."/>
            <person name="Beal B.F."/>
            <person name="Arriagada G."/>
            <person name="Davis B.W."/>
            <person name="Ostrander E.A."/>
            <person name="Goff S.P."/>
            <person name="Metzger M.J."/>
        </authorList>
    </citation>
    <scope>NUCLEOTIDE SEQUENCE</scope>
    <source>
        <strain evidence="2">MELC-2E11</strain>
        <tissue evidence="2">Siphon/mantle</tissue>
    </source>
</reference>